<sequence length="184" mass="21187">MNQYLQAKQGEFQKAVEFFKRDITSLRTGRVNPAILEGVQVEAYGAKSSINSLANITVSDGQSMTVIPWDKNIIKEVEKAIVEADLGVGVINEGDKIRMTIPQMTEENRKDLVKKLNEKMEKVRITIRQIRDEIKESIEKGEEEKEISEDDKFRFIKELDEEVGKRNDELKDLRGKKEEEIMTI</sequence>
<evidence type="ECO:0000313" key="5">
    <source>
        <dbReference type="EMBL" id="GAF89258.1"/>
    </source>
</evidence>
<organism evidence="5">
    <name type="scientific">marine sediment metagenome</name>
    <dbReference type="NCBI Taxonomy" id="412755"/>
    <lineage>
        <taxon>unclassified sequences</taxon>
        <taxon>metagenomes</taxon>
        <taxon>ecological metagenomes</taxon>
    </lineage>
</organism>
<dbReference type="GO" id="GO:0006412">
    <property type="term" value="P:translation"/>
    <property type="evidence" value="ECO:0007669"/>
    <property type="project" value="UniProtKB-KW"/>
</dbReference>
<dbReference type="Gene3D" id="3.30.1360.40">
    <property type="match status" value="1"/>
</dbReference>
<dbReference type="PANTHER" id="PTHR20982">
    <property type="entry name" value="RIBOSOME RECYCLING FACTOR"/>
    <property type="match status" value="1"/>
</dbReference>
<evidence type="ECO:0000259" key="4">
    <source>
        <dbReference type="Pfam" id="PF01765"/>
    </source>
</evidence>
<dbReference type="EMBL" id="BARS01016652">
    <property type="protein sequence ID" value="GAF89258.1"/>
    <property type="molecule type" value="Genomic_DNA"/>
</dbReference>
<gene>
    <name evidence="5" type="ORF">S01H1_27361</name>
</gene>
<dbReference type="NCBIfam" id="TIGR00496">
    <property type="entry name" value="frr"/>
    <property type="match status" value="1"/>
</dbReference>
<proteinExistence type="inferred from homology"/>
<dbReference type="PANTHER" id="PTHR20982:SF3">
    <property type="entry name" value="MITOCHONDRIAL RIBOSOME RECYCLING FACTOR PSEUDO 1"/>
    <property type="match status" value="1"/>
</dbReference>
<comment type="caution">
    <text evidence="5">The sequence shown here is derived from an EMBL/GenBank/DDBJ whole genome shotgun (WGS) entry which is preliminary data.</text>
</comment>
<name>X0T6Y0_9ZZZZ</name>
<dbReference type="Gene3D" id="1.10.132.20">
    <property type="entry name" value="Ribosome-recycling factor"/>
    <property type="match status" value="1"/>
</dbReference>
<dbReference type="InterPro" id="IPR002661">
    <property type="entry name" value="Ribosome_recyc_fac"/>
</dbReference>
<dbReference type="InterPro" id="IPR023584">
    <property type="entry name" value="Ribosome_recyc_fac_dom"/>
</dbReference>
<reference evidence="5" key="1">
    <citation type="journal article" date="2014" name="Front. Microbiol.">
        <title>High frequency of phylogenetically diverse reductive dehalogenase-homologous genes in deep subseafloor sedimentary metagenomes.</title>
        <authorList>
            <person name="Kawai M."/>
            <person name="Futagami T."/>
            <person name="Toyoda A."/>
            <person name="Takaki Y."/>
            <person name="Nishi S."/>
            <person name="Hori S."/>
            <person name="Arai W."/>
            <person name="Tsubouchi T."/>
            <person name="Morono Y."/>
            <person name="Uchiyama I."/>
            <person name="Ito T."/>
            <person name="Fujiyama A."/>
            <person name="Inagaki F."/>
            <person name="Takami H."/>
        </authorList>
    </citation>
    <scope>NUCLEOTIDE SEQUENCE</scope>
    <source>
        <strain evidence="5">Expedition CK06-06</strain>
    </source>
</reference>
<dbReference type="Pfam" id="PF01765">
    <property type="entry name" value="RRF"/>
    <property type="match status" value="1"/>
</dbReference>
<dbReference type="AlphaFoldDB" id="X0T6Y0"/>
<dbReference type="GO" id="GO:0043023">
    <property type="term" value="F:ribosomal large subunit binding"/>
    <property type="evidence" value="ECO:0007669"/>
    <property type="project" value="TreeGrafter"/>
</dbReference>
<comment type="similarity">
    <text evidence="1">Belongs to the RRF family.</text>
</comment>
<evidence type="ECO:0000256" key="1">
    <source>
        <dbReference type="ARBA" id="ARBA00005912"/>
    </source>
</evidence>
<dbReference type="SUPFAM" id="SSF55194">
    <property type="entry name" value="Ribosome recycling factor, RRF"/>
    <property type="match status" value="1"/>
</dbReference>
<feature type="domain" description="Ribosome recycling factor" evidence="4">
    <location>
        <begin position="19"/>
        <end position="182"/>
    </location>
</feature>
<evidence type="ECO:0000256" key="3">
    <source>
        <dbReference type="SAM" id="Coils"/>
    </source>
</evidence>
<protein>
    <recommendedName>
        <fullName evidence="4">Ribosome recycling factor domain-containing protein</fullName>
    </recommendedName>
</protein>
<accession>X0T6Y0</accession>
<feature type="coiled-coil region" evidence="3">
    <location>
        <begin position="113"/>
        <end position="176"/>
    </location>
</feature>
<dbReference type="FunFam" id="3.30.1360.40:FF:000001">
    <property type="entry name" value="Ribosome-recycling factor"/>
    <property type="match status" value="1"/>
</dbReference>
<keyword evidence="2" id="KW-0648">Protein biosynthesis</keyword>
<dbReference type="HAMAP" id="MF_00040">
    <property type="entry name" value="RRF"/>
    <property type="match status" value="1"/>
</dbReference>
<dbReference type="InterPro" id="IPR036191">
    <property type="entry name" value="RRF_sf"/>
</dbReference>
<keyword evidence="3" id="KW-0175">Coiled coil</keyword>
<evidence type="ECO:0000256" key="2">
    <source>
        <dbReference type="ARBA" id="ARBA00022917"/>
    </source>
</evidence>